<keyword evidence="2" id="KW-0472">Membrane</keyword>
<feature type="region of interest" description="Disordered" evidence="1">
    <location>
        <begin position="15"/>
        <end position="75"/>
    </location>
</feature>
<dbReference type="EMBL" id="ONZQ02000001">
    <property type="protein sequence ID" value="SPN97443.1"/>
    <property type="molecule type" value="Genomic_DNA"/>
</dbReference>
<proteinExistence type="predicted"/>
<evidence type="ECO:0000313" key="3">
    <source>
        <dbReference type="EMBL" id="SPN97443.1"/>
    </source>
</evidence>
<feature type="region of interest" description="Disordered" evidence="1">
    <location>
        <begin position="305"/>
        <end position="326"/>
    </location>
</feature>
<dbReference type="InterPro" id="IPR050508">
    <property type="entry name" value="Methyltransf_Superfamily"/>
</dbReference>
<feature type="compositionally biased region" description="Low complexity" evidence="1">
    <location>
        <begin position="29"/>
        <end position="39"/>
    </location>
</feature>
<keyword evidence="4" id="KW-1185">Reference proteome</keyword>
<keyword evidence="2" id="KW-1133">Transmembrane helix</keyword>
<dbReference type="InterPro" id="IPR029063">
    <property type="entry name" value="SAM-dependent_MTases_sf"/>
</dbReference>
<evidence type="ECO:0000256" key="2">
    <source>
        <dbReference type="SAM" id="Phobius"/>
    </source>
</evidence>
<feature type="region of interest" description="Disordered" evidence="1">
    <location>
        <begin position="197"/>
        <end position="235"/>
    </location>
</feature>
<accession>A0AAE8MQ06</accession>
<feature type="region of interest" description="Disordered" evidence="1">
    <location>
        <begin position="101"/>
        <end position="138"/>
    </location>
</feature>
<gene>
    <name evidence="3" type="ORF">DNG_00957</name>
</gene>
<feature type="compositionally biased region" description="Low complexity" evidence="1">
    <location>
        <begin position="305"/>
        <end position="314"/>
    </location>
</feature>
<dbReference type="PANTHER" id="PTHR42912">
    <property type="entry name" value="METHYLTRANSFERASE"/>
    <property type="match status" value="1"/>
</dbReference>
<organism evidence="3 4">
    <name type="scientific">Cephalotrichum gorgonifer</name>
    <dbReference type="NCBI Taxonomy" id="2041049"/>
    <lineage>
        <taxon>Eukaryota</taxon>
        <taxon>Fungi</taxon>
        <taxon>Dikarya</taxon>
        <taxon>Ascomycota</taxon>
        <taxon>Pezizomycotina</taxon>
        <taxon>Sordariomycetes</taxon>
        <taxon>Hypocreomycetidae</taxon>
        <taxon>Microascales</taxon>
        <taxon>Microascaceae</taxon>
        <taxon>Cephalotrichum</taxon>
    </lineage>
</organism>
<name>A0AAE8MQ06_9PEZI</name>
<dbReference type="Proteomes" id="UP001187682">
    <property type="component" value="Unassembled WGS sequence"/>
</dbReference>
<keyword evidence="2" id="KW-0812">Transmembrane</keyword>
<protein>
    <submittedName>
        <fullName evidence="3">Uncharacterized protein</fullName>
    </submittedName>
</protein>
<evidence type="ECO:0000256" key="1">
    <source>
        <dbReference type="SAM" id="MobiDB-lite"/>
    </source>
</evidence>
<dbReference type="AlphaFoldDB" id="A0AAE8MQ06"/>
<sequence length="442" mass="46762">MLACRRSSRLCLPWQARPSSRAGFSTSGAAPAAKKTAPRPSKPKPKSKPPPLPYQAKPNPNPQPTGPPPPQNGKKLITAPLAGALALAVVFGYFAAVSVVPSSSSADPSRPTPTDPLYARGAAAAAATEPTGRPTSLSGISAAEFDKELDYEESRTGVTKLREKLAGRARGHVLEIAVGTGRNFARYDWDALVPGAGEGEGRAEEGSSSGKGGRGAGEAAKGKAEQPKADDEQERGEMLSFTGVDIASDMLDVAASKLKKSVPALKTAEPTVTVLRNDDGEVAAGAVSFLSDAIRLVKSDALSYLPPPSSSRDPSPSPSGGGAPGHARHYDTIIQTFGLCSVSNPKAVLSSLAPLLRPDSGRIYLLEHGRGTWSLMNWWLDRHAPAHFTKYGCWWNRDLEAVVRDACRDRIGGRRVEVVKVERPGWQGGTVLWIELKVVEEA</sequence>
<evidence type="ECO:0000313" key="4">
    <source>
        <dbReference type="Proteomes" id="UP001187682"/>
    </source>
</evidence>
<feature type="compositionally biased region" description="Basic and acidic residues" evidence="1">
    <location>
        <begin position="220"/>
        <end position="230"/>
    </location>
</feature>
<reference evidence="3" key="1">
    <citation type="submission" date="2018-03" db="EMBL/GenBank/DDBJ databases">
        <authorList>
            <person name="Guldener U."/>
        </authorList>
    </citation>
    <scope>NUCLEOTIDE SEQUENCE</scope>
</reference>
<dbReference type="PANTHER" id="PTHR42912:SF83">
    <property type="entry name" value="METHYLTRANSFERASE TYPE 11 DOMAIN-CONTAINING PROTEIN"/>
    <property type="match status" value="1"/>
</dbReference>
<feature type="compositionally biased region" description="Pro residues" evidence="1">
    <location>
        <begin position="48"/>
        <end position="71"/>
    </location>
</feature>
<comment type="caution">
    <text evidence="3">The sequence shown here is derived from an EMBL/GenBank/DDBJ whole genome shotgun (WGS) entry which is preliminary data.</text>
</comment>
<feature type="transmembrane region" description="Helical" evidence="2">
    <location>
        <begin position="81"/>
        <end position="100"/>
    </location>
</feature>
<dbReference type="GO" id="GO:0008168">
    <property type="term" value="F:methyltransferase activity"/>
    <property type="evidence" value="ECO:0007669"/>
    <property type="project" value="TreeGrafter"/>
</dbReference>
<dbReference type="SUPFAM" id="SSF53335">
    <property type="entry name" value="S-adenosyl-L-methionine-dependent methyltransferases"/>
    <property type="match status" value="1"/>
</dbReference>
<dbReference type="Gene3D" id="3.40.50.150">
    <property type="entry name" value="Vaccinia Virus protein VP39"/>
    <property type="match status" value="1"/>
</dbReference>